<feature type="non-terminal residue" evidence="1">
    <location>
        <position position="93"/>
    </location>
</feature>
<reference evidence="1 2" key="1">
    <citation type="submission" date="2022-05" db="EMBL/GenBank/DDBJ databases">
        <authorList>
            <consortium name="Genoscope - CEA"/>
            <person name="William W."/>
        </authorList>
    </citation>
    <scope>NUCLEOTIDE SEQUENCE [LARGE SCALE GENOMIC DNA]</scope>
</reference>
<evidence type="ECO:0000313" key="1">
    <source>
        <dbReference type="EMBL" id="CAH3016765.1"/>
    </source>
</evidence>
<proteinExistence type="predicted"/>
<feature type="non-terminal residue" evidence="1">
    <location>
        <position position="1"/>
    </location>
</feature>
<dbReference type="EMBL" id="CALNXI010000047">
    <property type="protein sequence ID" value="CAH3016765.1"/>
    <property type="molecule type" value="Genomic_DNA"/>
</dbReference>
<comment type="caution">
    <text evidence="1">The sequence shown here is derived from an EMBL/GenBank/DDBJ whole genome shotgun (WGS) entry which is preliminary data.</text>
</comment>
<dbReference type="Proteomes" id="UP001159427">
    <property type="component" value="Unassembled WGS sequence"/>
</dbReference>
<name>A0ABN8LKH1_9CNID</name>
<gene>
    <name evidence="1" type="ORF">PEVE_00032310</name>
</gene>
<keyword evidence="2" id="KW-1185">Reference proteome</keyword>
<organism evidence="1 2">
    <name type="scientific">Porites evermanni</name>
    <dbReference type="NCBI Taxonomy" id="104178"/>
    <lineage>
        <taxon>Eukaryota</taxon>
        <taxon>Metazoa</taxon>
        <taxon>Cnidaria</taxon>
        <taxon>Anthozoa</taxon>
        <taxon>Hexacorallia</taxon>
        <taxon>Scleractinia</taxon>
        <taxon>Fungiina</taxon>
        <taxon>Poritidae</taxon>
        <taxon>Porites</taxon>
    </lineage>
</organism>
<accession>A0ABN8LKH1</accession>
<evidence type="ECO:0000313" key="2">
    <source>
        <dbReference type="Proteomes" id="UP001159427"/>
    </source>
</evidence>
<sequence>LTSVKCSLSRGVRPEDTFHCRKRQKISTSIKRTPLNMEICMSPPFGVCNKEVSLKRTVFEDENNYEDQINFNFPFSMNSKNIDTPEGFIILFS</sequence>
<protein>
    <submittedName>
        <fullName evidence="1">Uncharacterized protein</fullName>
    </submittedName>
</protein>